<reference evidence="1 2" key="1">
    <citation type="submission" date="2019-10" db="EMBL/GenBank/DDBJ databases">
        <title>Alkalibaculum tamaniensis sp.nov., a new alkaliphilic acetogen, isolated on methoxylated aromatics from a mud volcano.</title>
        <authorList>
            <person name="Khomyakova M.A."/>
            <person name="Merkel A.Y."/>
            <person name="Bonch-Osmolovskaya E.A."/>
            <person name="Slobodkin A.I."/>
        </authorList>
    </citation>
    <scope>NUCLEOTIDE SEQUENCE [LARGE SCALE GENOMIC DNA]</scope>
    <source>
        <strain evidence="1 2">M08DMB</strain>
    </source>
</reference>
<proteinExistence type="predicted"/>
<sequence>MENFDSAYLDSIAKKIGDYSFKYRELYTKCYDQIEGYAKSSIQSNLLKGFASVNRVAGEAIAKISVISKSQIGETLIETGDKLGNFGSKRLEHTMKQLIEKQSSCVQLFVENINVVNRLYNQPIELLFDKDNIYIGVEQEEL</sequence>
<protein>
    <submittedName>
        <fullName evidence="1">Uncharacterized protein</fullName>
    </submittedName>
</protein>
<gene>
    <name evidence="1" type="ORF">GC105_16380</name>
</gene>
<name>A0A6A7KED6_9FIRM</name>
<dbReference type="Proteomes" id="UP000440004">
    <property type="component" value="Unassembled WGS sequence"/>
</dbReference>
<keyword evidence="2" id="KW-1185">Reference proteome</keyword>
<dbReference type="AlphaFoldDB" id="A0A6A7KED6"/>
<dbReference type="EMBL" id="WHNX01000064">
    <property type="protein sequence ID" value="MPW27343.1"/>
    <property type="molecule type" value="Genomic_DNA"/>
</dbReference>
<dbReference type="RefSeq" id="WP_152806986.1">
    <property type="nucleotide sequence ID" value="NZ_WHNX01000064.1"/>
</dbReference>
<organism evidence="1 2">
    <name type="scientific">Alkalibaculum sporogenes</name>
    <dbReference type="NCBI Taxonomy" id="2655001"/>
    <lineage>
        <taxon>Bacteria</taxon>
        <taxon>Bacillati</taxon>
        <taxon>Bacillota</taxon>
        <taxon>Clostridia</taxon>
        <taxon>Eubacteriales</taxon>
        <taxon>Eubacteriaceae</taxon>
        <taxon>Alkalibaculum</taxon>
    </lineage>
</organism>
<evidence type="ECO:0000313" key="1">
    <source>
        <dbReference type="EMBL" id="MPW27343.1"/>
    </source>
</evidence>
<evidence type="ECO:0000313" key="2">
    <source>
        <dbReference type="Proteomes" id="UP000440004"/>
    </source>
</evidence>
<accession>A0A6A7KED6</accession>
<comment type="caution">
    <text evidence="1">The sequence shown here is derived from an EMBL/GenBank/DDBJ whole genome shotgun (WGS) entry which is preliminary data.</text>
</comment>